<comment type="caution">
    <text evidence="1">The sequence shown here is derived from an EMBL/GenBank/DDBJ whole genome shotgun (WGS) entry which is preliminary data.</text>
</comment>
<protein>
    <submittedName>
        <fullName evidence="1">Uncharacterized protein</fullName>
    </submittedName>
</protein>
<keyword evidence="3" id="KW-1185">Reference proteome</keyword>
<dbReference type="Proteomes" id="UP000297014">
    <property type="component" value="Unassembled WGS sequence"/>
</dbReference>
<organism evidence="1 3">
    <name type="scientific">Alkalihalobacillus alcalophilus ATCC 27647 = CGMCC 1.3604</name>
    <dbReference type="NCBI Taxonomy" id="1218173"/>
    <lineage>
        <taxon>Bacteria</taxon>
        <taxon>Bacillati</taxon>
        <taxon>Bacillota</taxon>
        <taxon>Bacilli</taxon>
        <taxon>Bacillales</taxon>
        <taxon>Bacillaceae</taxon>
        <taxon>Alkalihalobacillus</taxon>
    </lineage>
</organism>
<evidence type="ECO:0000313" key="3">
    <source>
        <dbReference type="Proteomes" id="UP000002754"/>
    </source>
</evidence>
<evidence type="ECO:0000313" key="1">
    <source>
        <dbReference type="EMBL" id="KGA96780.1"/>
    </source>
</evidence>
<accession>A0A094XDE2</accession>
<dbReference type="EMBL" id="JALP01000324">
    <property type="protein sequence ID" value="THG88725.1"/>
    <property type="molecule type" value="Genomic_DNA"/>
</dbReference>
<proteinExistence type="predicted"/>
<sequence>MGNFCWKINWVDGQKWMNIKVGGVPVEAMELFPEGGHIIDIPHNLSEEKRLLAFASIVAIHSFYGLNE</sequence>
<evidence type="ECO:0000313" key="4">
    <source>
        <dbReference type="Proteomes" id="UP000297014"/>
    </source>
</evidence>
<dbReference type="EMBL" id="ALPT02000047">
    <property type="protein sequence ID" value="KGA96780.1"/>
    <property type="molecule type" value="Genomic_DNA"/>
</dbReference>
<reference evidence="1 3" key="1">
    <citation type="journal article" date="2014" name="Genome Announc.">
        <title>Draft Genome Sequence of Bacillus alcalophilus AV1934, a Classic Alkaliphile Isolated from Human Feces in 1934.</title>
        <authorList>
            <person name="Attie O."/>
            <person name="Jayaprakash A."/>
            <person name="Shah H."/>
            <person name="Paulsen I.T."/>
            <person name="Morino M."/>
            <person name="Takahashi Y."/>
            <person name="Narumi I."/>
            <person name="Sachidanandam R."/>
            <person name="Satoh K."/>
            <person name="Ito M."/>
            <person name="Krulwich T.A."/>
        </authorList>
    </citation>
    <scope>NUCLEOTIDE SEQUENCE [LARGE SCALE GENOMIC DNA]</scope>
    <source>
        <strain evidence="1 3">AV1934</strain>
    </source>
</reference>
<reference evidence="2 4" key="2">
    <citation type="submission" date="2014-01" db="EMBL/GenBank/DDBJ databases">
        <title>Draft genome sequencing of Bacillus alcalophilus CGMCC 1.3604.</title>
        <authorList>
            <person name="Yang J."/>
            <person name="Diao L."/>
            <person name="Yang S."/>
        </authorList>
    </citation>
    <scope>NUCLEOTIDE SEQUENCE [LARGE SCALE GENOMIC DNA]</scope>
    <source>
        <strain evidence="2 4">CGMCC 1.3604</strain>
    </source>
</reference>
<dbReference type="AlphaFoldDB" id="A0A094XDE2"/>
<dbReference type="Proteomes" id="UP000002754">
    <property type="component" value="Unassembled WGS sequence"/>
</dbReference>
<name>A0A094XDE2_ALKAL</name>
<dbReference type="STRING" id="1218173.BALCAV_0214300"/>
<gene>
    <name evidence="2" type="ORF">AJ85_00350</name>
    <name evidence="1" type="ORF">BALCAV_0214300</name>
</gene>
<evidence type="ECO:0000313" key="2">
    <source>
        <dbReference type="EMBL" id="THG88725.1"/>
    </source>
</evidence>